<dbReference type="InterPro" id="IPR019734">
    <property type="entry name" value="TPR_rpt"/>
</dbReference>
<comment type="caution">
    <text evidence="2">The sequence shown here is derived from an EMBL/GenBank/DDBJ whole genome shotgun (WGS) entry which is preliminary data.</text>
</comment>
<evidence type="ECO:0000313" key="3">
    <source>
        <dbReference type="Proteomes" id="UP000770785"/>
    </source>
</evidence>
<feature type="compositionally biased region" description="Basic and acidic residues" evidence="1">
    <location>
        <begin position="194"/>
        <end position="221"/>
    </location>
</feature>
<feature type="region of interest" description="Disordered" evidence="1">
    <location>
        <begin position="162"/>
        <end position="254"/>
    </location>
</feature>
<dbReference type="Proteomes" id="UP000770785">
    <property type="component" value="Unassembled WGS sequence"/>
</dbReference>
<dbReference type="InterPro" id="IPR011990">
    <property type="entry name" value="TPR-like_helical_dom_sf"/>
</dbReference>
<gene>
    <name evidence="2" type="ORF">GGR27_003474</name>
</gene>
<evidence type="ECO:0000256" key="1">
    <source>
        <dbReference type="SAM" id="MobiDB-lite"/>
    </source>
</evidence>
<dbReference type="Pfam" id="PF13181">
    <property type="entry name" value="TPR_8"/>
    <property type="match status" value="1"/>
</dbReference>
<sequence length="1023" mass="115746">MHPRPRKKILAGRNNTDTSYPEMVKQLTRIFLLLALASFALTSCASSKKREDQSALAKLWHNMNSHYNGYFNARELMDESLLVLDEQHVDNYTQRLKMFPFLEVTNPAVVGDNLDVAIEKVAIVVKKHPYSNWVDDSYLLVGQAQLIKQDYESAEKTLRFLTTEFRPRPKRKKTKKSKGKGKNQETDESEEEEFVSRREVVKDDPAAARKDRIRAREEAQKERKKLQKEREKENRAAQKEREKERKARIKARKKGIKLAPIKRDTVSKGLENEPEEVPEEELGPVGMISIFGGANRNAEQGGAFGKKSGSYALKHRPAYQEGRLWLAWVYIKRDNFDRAQVILEELRNDRGTFPDVRRRAMAVQAFNYLEQERLEEAISFLEEAAKVAETRNEKARFYYIAGQLHQELKNPGGAEAAFNEAIAARPDYELELGARLNLAQNSFLSGSGSASDAISRLDRMAREDKNLPYESQIYFSAATVALKDGNKQLGGEYLRKALDSPSGGDNQRLESYVLLGDLAYDDSDYLSAKFAYDTTLQVMGRNDERYPGVNGRRDQLSGIAQNLTDITRSDSLLRIGTMPEADRAKWAQNLFQSQRAAQVAASTGPAIGGPALGRAGATATSNSEFFAYNTSTMRRGGRDFERRWGDRPLTDNWRLGSRGNPDIFDDTNESLTAGNESSMATEDEINALLEGIPVTEADQTSTRAQLARNYYDLGREYRERLQNNEKALDALGILEKQFPGSDNEAEAWYYQYLMNQELGRKSVADGYAKKLRDKYADSKFERLANDPSYAAGLLAADDEVGKEYETAQRTFDAGNYRKANQLATVGRGKLADDHPLNARYDLLLAMSSGGTEGKQAYVDGLQRVVADYPNTPENTRAKEILRLLGESSVRVAGQTAVQGSRGFKESFAELHYLLVVFDEPTVNLNDAKISVSEFNNKYNKRDRLRITNVYIGTDVKLPILILRRFKSGEEAMTYVANARENEQEFLDGGKFGYELIAITQSNYRELLKQRSATEYLEWYQENY</sequence>
<proteinExistence type="predicted"/>
<reference evidence="2 3" key="1">
    <citation type="submission" date="2020-03" db="EMBL/GenBank/DDBJ databases">
        <title>Genomic Encyclopedia of Type Strains, Phase IV (KMG-IV): sequencing the most valuable type-strain genomes for metagenomic binning, comparative biology and taxonomic classification.</title>
        <authorList>
            <person name="Goeker M."/>
        </authorList>
    </citation>
    <scope>NUCLEOTIDE SEQUENCE [LARGE SCALE GENOMIC DNA]</scope>
    <source>
        <strain evidence="2 3">DSM 105096</strain>
    </source>
</reference>
<feature type="compositionally biased region" description="Basic and acidic residues" evidence="1">
    <location>
        <begin position="228"/>
        <end position="245"/>
    </location>
</feature>
<dbReference type="SMART" id="SM00028">
    <property type="entry name" value="TPR"/>
    <property type="match status" value="3"/>
</dbReference>
<dbReference type="EMBL" id="JAATJH010000007">
    <property type="protein sequence ID" value="NJC27955.1"/>
    <property type="molecule type" value="Genomic_DNA"/>
</dbReference>
<dbReference type="Gene3D" id="1.25.40.10">
    <property type="entry name" value="Tetratricopeptide repeat domain"/>
    <property type="match status" value="2"/>
</dbReference>
<name>A0ABX0XF51_9BACT</name>
<protein>
    <submittedName>
        <fullName evidence="2">Tetratricopeptide (TPR) repeat protein</fullName>
    </submittedName>
</protein>
<keyword evidence="3" id="KW-1185">Reference proteome</keyword>
<dbReference type="SUPFAM" id="SSF48452">
    <property type="entry name" value="TPR-like"/>
    <property type="match status" value="2"/>
</dbReference>
<organism evidence="2 3">
    <name type="scientific">Neolewinella antarctica</name>
    <dbReference type="NCBI Taxonomy" id="442734"/>
    <lineage>
        <taxon>Bacteria</taxon>
        <taxon>Pseudomonadati</taxon>
        <taxon>Bacteroidota</taxon>
        <taxon>Saprospiria</taxon>
        <taxon>Saprospirales</taxon>
        <taxon>Lewinellaceae</taxon>
        <taxon>Neolewinella</taxon>
    </lineage>
</organism>
<accession>A0ABX0XF51</accession>
<feature type="compositionally biased region" description="Basic residues" evidence="1">
    <location>
        <begin position="168"/>
        <end position="181"/>
    </location>
</feature>
<evidence type="ECO:0000313" key="2">
    <source>
        <dbReference type="EMBL" id="NJC27955.1"/>
    </source>
</evidence>
<dbReference type="RefSeq" id="WP_168039539.1">
    <property type="nucleotide sequence ID" value="NZ_JAATJH010000007.1"/>
</dbReference>